<sequence>MNKQDFVEKNFIRKSSFLSFYECHSTLRPKAAPVSDDRFFLSAKILTLKLTSCKKLTILYSKYSLVYLPIYFLIICLESRALGLHFYVPQISIACHIDIQNVSLSIIKMSVMYPYINRQINIEFNLTLLFLMRNEATNFFLIQKILFYLNFKLATNPKKIPIKQILNFPSLIKVHYKENKYQFQTCLHFIPKYLKKNK</sequence>
<name>A0A3M7P3D8_BRAPC</name>
<reference evidence="1 2" key="1">
    <citation type="journal article" date="2018" name="Sci. Rep.">
        <title>Genomic signatures of local adaptation to the degree of environmental predictability in rotifers.</title>
        <authorList>
            <person name="Franch-Gras L."/>
            <person name="Hahn C."/>
            <person name="Garcia-Roger E.M."/>
            <person name="Carmona M.J."/>
            <person name="Serra M."/>
            <person name="Gomez A."/>
        </authorList>
    </citation>
    <scope>NUCLEOTIDE SEQUENCE [LARGE SCALE GENOMIC DNA]</scope>
    <source>
        <strain evidence="1">HYR1</strain>
    </source>
</reference>
<comment type="caution">
    <text evidence="1">The sequence shown here is derived from an EMBL/GenBank/DDBJ whole genome shotgun (WGS) entry which is preliminary data.</text>
</comment>
<dbReference type="Proteomes" id="UP000276133">
    <property type="component" value="Unassembled WGS sequence"/>
</dbReference>
<dbReference type="AlphaFoldDB" id="A0A3M7P3D8"/>
<keyword evidence="2" id="KW-1185">Reference proteome</keyword>
<dbReference type="EMBL" id="REGN01013883">
    <property type="protein sequence ID" value="RMZ93350.1"/>
    <property type="molecule type" value="Genomic_DNA"/>
</dbReference>
<organism evidence="1 2">
    <name type="scientific">Brachionus plicatilis</name>
    <name type="common">Marine rotifer</name>
    <name type="synonym">Brachionus muelleri</name>
    <dbReference type="NCBI Taxonomy" id="10195"/>
    <lineage>
        <taxon>Eukaryota</taxon>
        <taxon>Metazoa</taxon>
        <taxon>Spiralia</taxon>
        <taxon>Gnathifera</taxon>
        <taxon>Rotifera</taxon>
        <taxon>Eurotatoria</taxon>
        <taxon>Monogononta</taxon>
        <taxon>Pseudotrocha</taxon>
        <taxon>Ploima</taxon>
        <taxon>Brachionidae</taxon>
        <taxon>Brachionus</taxon>
    </lineage>
</organism>
<evidence type="ECO:0000313" key="2">
    <source>
        <dbReference type="Proteomes" id="UP000276133"/>
    </source>
</evidence>
<gene>
    <name evidence="1" type="ORF">BpHYR1_018510</name>
</gene>
<accession>A0A3M7P3D8</accession>
<proteinExistence type="predicted"/>
<evidence type="ECO:0000313" key="1">
    <source>
        <dbReference type="EMBL" id="RMZ93350.1"/>
    </source>
</evidence>
<protein>
    <submittedName>
        <fullName evidence="1">Uncharacterized protein</fullName>
    </submittedName>
</protein>